<sequence length="381" mass="44188">MPEIFHALGLHMHQPLGNLTLLLDTNRWEAEQILLAYERPLHFLKRFEQRAKVHFGFSGTLLEQLTDPQIQQKSKDRVDLSAMLEGYKRLPNIELVGMGYYHPVFPIIPKEDWEEQLWLHRDMVEKVFGKKPAGFFPPEMGFTMEMIPYLVEAGYSYAIVDSVHVRRENGQPVSPYKVYRAEWQGKGIAIVPRERDLSNAQQSGMDPAWFTAEIKNKTKSAPPPKLITTWTDGENGGWFRNLSDGANFWGYFFAPYMEKIRLGEEIEPVLLSQFIAEYPPVEKVEVRTGAWNVGSTSGYDFSQWTGTSAQKKALEQIYKLAARYWERSKSQKATSDLEFKRKLGEVRKLVLQAETSCYLFWGDSWLPQLYELIERAYRIMP</sequence>
<dbReference type="PANTHER" id="PTHR36306">
    <property type="entry name" value="ALPHA-AMYLASE-RELATED-RELATED"/>
    <property type="match status" value="1"/>
</dbReference>
<dbReference type="GO" id="GO:0016787">
    <property type="term" value="F:hydrolase activity"/>
    <property type="evidence" value="ECO:0007669"/>
    <property type="project" value="UniProtKB-KW"/>
</dbReference>
<dbReference type="Gene3D" id="3.20.110.20">
    <property type="match status" value="1"/>
</dbReference>
<evidence type="ECO:0000259" key="3">
    <source>
        <dbReference type="Pfam" id="PF03065"/>
    </source>
</evidence>
<keyword evidence="4" id="KW-0378">Hydrolase</keyword>
<gene>
    <name evidence="4" type="primary">gh57</name>
</gene>
<accession>A0A1W5LCV6</accession>
<dbReference type="AlphaFoldDB" id="A0A1W5LCV6"/>
<dbReference type="GO" id="GO:0005975">
    <property type="term" value="P:carbohydrate metabolic process"/>
    <property type="evidence" value="ECO:0007669"/>
    <property type="project" value="InterPro"/>
</dbReference>
<dbReference type="InterPro" id="IPR011330">
    <property type="entry name" value="Glyco_hydro/deAcase_b/a-brl"/>
</dbReference>
<proteinExistence type="inferred from homology"/>
<organism evidence="4">
    <name type="scientific">Candidatus Methylacidiphilum infernorum</name>
    <dbReference type="NCBI Taxonomy" id="511746"/>
    <lineage>
        <taxon>Bacteria</taxon>
        <taxon>Pseudomonadati</taxon>
        <taxon>Verrucomicrobiota</taxon>
        <taxon>Methylacidiphilae</taxon>
        <taxon>Methylacidiphilales</taxon>
        <taxon>Methylacidiphilaceae</taxon>
        <taxon>Methylacidiphilum (ex Ratnadevi et al. 2023)</taxon>
    </lineage>
</organism>
<keyword evidence="2" id="KW-0119">Carbohydrate metabolism</keyword>
<evidence type="ECO:0000313" key="4">
    <source>
        <dbReference type="EMBL" id="ANC58181.1"/>
    </source>
</evidence>
<name>A0A1W5LCV6_9BACT</name>
<comment type="similarity">
    <text evidence="1">Belongs to the glycosyl hydrolase 57 family.</text>
</comment>
<reference evidence="4" key="1">
    <citation type="submission" date="2016-01" db="EMBL/GenBank/DDBJ databases">
        <title>Hydrogen oxidation by a methanotroph.</title>
        <authorList>
            <person name="Stott M.B."/>
        </authorList>
    </citation>
    <scope>NUCLEOTIDE SEQUENCE</scope>
    <source>
        <strain evidence="4">RTK17.1</strain>
    </source>
</reference>
<protein>
    <submittedName>
        <fullName evidence="4">Glycosyl hydrolase family 57</fullName>
    </submittedName>
</protein>
<dbReference type="InterPro" id="IPR004300">
    <property type="entry name" value="Glyco_hydro_57_N"/>
</dbReference>
<dbReference type="CDD" id="cd10798">
    <property type="entry name" value="GH57N_like_1"/>
    <property type="match status" value="1"/>
</dbReference>
<dbReference type="EMBL" id="KU509382">
    <property type="protein sequence ID" value="ANC58181.1"/>
    <property type="molecule type" value="Genomic_DNA"/>
</dbReference>
<feature type="domain" description="Glycoside hydrolase family 57 N-terminal" evidence="3">
    <location>
        <begin position="40"/>
        <end position="283"/>
    </location>
</feature>
<evidence type="ECO:0000256" key="1">
    <source>
        <dbReference type="ARBA" id="ARBA00006821"/>
    </source>
</evidence>
<dbReference type="SUPFAM" id="SSF88713">
    <property type="entry name" value="Glycoside hydrolase/deacetylase"/>
    <property type="match status" value="1"/>
</dbReference>
<dbReference type="Pfam" id="PF03065">
    <property type="entry name" value="Glyco_hydro_57"/>
    <property type="match status" value="1"/>
</dbReference>
<evidence type="ECO:0000256" key="2">
    <source>
        <dbReference type="ARBA" id="ARBA00023277"/>
    </source>
</evidence>
<dbReference type="InterPro" id="IPR052046">
    <property type="entry name" value="GH57_Enzymes"/>
</dbReference>
<dbReference type="PANTHER" id="PTHR36306:SF1">
    <property type="entry name" value="ALPHA-AMYLASE-RELATED"/>
    <property type="match status" value="1"/>
</dbReference>